<dbReference type="EMBL" id="BAAAMR010000001">
    <property type="protein sequence ID" value="GAA2118277.1"/>
    <property type="molecule type" value="Genomic_DNA"/>
</dbReference>
<dbReference type="Gene3D" id="1.10.1660.10">
    <property type="match status" value="1"/>
</dbReference>
<dbReference type="InterPro" id="IPR009061">
    <property type="entry name" value="DNA-bd_dom_put_sf"/>
</dbReference>
<evidence type="ECO:0000256" key="1">
    <source>
        <dbReference type="ARBA" id="ARBA00023125"/>
    </source>
</evidence>
<dbReference type="PROSITE" id="PS50937">
    <property type="entry name" value="HTH_MERR_2"/>
    <property type="match status" value="1"/>
</dbReference>
<dbReference type="InterPro" id="IPR000551">
    <property type="entry name" value="MerR-type_HTH_dom"/>
</dbReference>
<dbReference type="Proteomes" id="UP001501020">
    <property type="component" value="Unassembled WGS sequence"/>
</dbReference>
<accession>A0ABN2XXG7</accession>
<dbReference type="Pfam" id="PF13411">
    <property type="entry name" value="MerR_1"/>
    <property type="match status" value="1"/>
</dbReference>
<protein>
    <submittedName>
        <fullName evidence="3">MerR family transcriptional regulator</fullName>
    </submittedName>
</protein>
<dbReference type="RefSeq" id="WP_344260108.1">
    <property type="nucleotide sequence ID" value="NZ_BAAAMR010000001.1"/>
</dbReference>
<name>A0ABN2XXG7_9ACTN</name>
<keyword evidence="4" id="KW-1185">Reference proteome</keyword>
<evidence type="ECO:0000313" key="4">
    <source>
        <dbReference type="Proteomes" id="UP001501020"/>
    </source>
</evidence>
<dbReference type="PRINTS" id="PR00040">
    <property type="entry name" value="HTHMERR"/>
</dbReference>
<dbReference type="SMART" id="SM00422">
    <property type="entry name" value="HTH_MERR"/>
    <property type="match status" value="1"/>
</dbReference>
<reference evidence="3 4" key="1">
    <citation type="journal article" date="2019" name="Int. J. Syst. Evol. Microbiol.">
        <title>The Global Catalogue of Microorganisms (GCM) 10K type strain sequencing project: providing services to taxonomists for standard genome sequencing and annotation.</title>
        <authorList>
            <consortium name="The Broad Institute Genomics Platform"/>
            <consortium name="The Broad Institute Genome Sequencing Center for Infectious Disease"/>
            <person name="Wu L."/>
            <person name="Ma J."/>
        </authorList>
    </citation>
    <scope>NUCLEOTIDE SEQUENCE [LARGE SCALE GENOMIC DNA]</scope>
    <source>
        <strain evidence="3 4">JCM 13850</strain>
    </source>
</reference>
<dbReference type="SUPFAM" id="SSF46955">
    <property type="entry name" value="Putative DNA-binding domain"/>
    <property type="match status" value="1"/>
</dbReference>
<organism evidence="3 4">
    <name type="scientific">Actinomadura napierensis</name>
    <dbReference type="NCBI Taxonomy" id="267854"/>
    <lineage>
        <taxon>Bacteria</taxon>
        <taxon>Bacillati</taxon>
        <taxon>Actinomycetota</taxon>
        <taxon>Actinomycetes</taxon>
        <taxon>Streptosporangiales</taxon>
        <taxon>Thermomonosporaceae</taxon>
        <taxon>Actinomadura</taxon>
    </lineage>
</organism>
<evidence type="ECO:0000259" key="2">
    <source>
        <dbReference type="PROSITE" id="PS50937"/>
    </source>
</evidence>
<proteinExistence type="predicted"/>
<keyword evidence="1" id="KW-0238">DNA-binding</keyword>
<sequence length="145" mass="15743">MRIGDAAAAAGTTPRALRFYEKRGLLPPPSRTAGGQREYGPQEVNRVRIIRQLLALGLTIEDVRHSADRLQLLEGDTLPDYAGPDCARASGVALRRLQALDAEISRLTRLREDLAARLGAPPRAETVREASGRAAPLDLRGLRVS</sequence>
<dbReference type="PANTHER" id="PTHR30204:SF93">
    <property type="entry name" value="HTH MERR-TYPE DOMAIN-CONTAINING PROTEIN"/>
    <property type="match status" value="1"/>
</dbReference>
<feature type="domain" description="HTH merR-type" evidence="2">
    <location>
        <begin position="1"/>
        <end position="69"/>
    </location>
</feature>
<gene>
    <name evidence="3" type="ORF">GCM10009727_01180</name>
</gene>
<dbReference type="InterPro" id="IPR047057">
    <property type="entry name" value="MerR_fam"/>
</dbReference>
<comment type="caution">
    <text evidence="3">The sequence shown here is derived from an EMBL/GenBank/DDBJ whole genome shotgun (WGS) entry which is preliminary data.</text>
</comment>
<dbReference type="PANTHER" id="PTHR30204">
    <property type="entry name" value="REDOX-CYCLING DRUG-SENSING TRANSCRIPTIONAL ACTIVATOR SOXR"/>
    <property type="match status" value="1"/>
</dbReference>
<evidence type="ECO:0000313" key="3">
    <source>
        <dbReference type="EMBL" id="GAA2118277.1"/>
    </source>
</evidence>